<evidence type="ECO:0000259" key="2">
    <source>
        <dbReference type="Pfam" id="PF14340"/>
    </source>
</evidence>
<sequence>METVNQLVCPVSEERVDENAARVAAGITVLWVSSALFFNSFWLMAVLAADFAIRAFTAGDWSLVRWLARRIVRLIGLRARPTLAAPKKFAALLGTVFCTLIGLGIALQFTYLTTALVAALLVCALLEGLAGFCVGCYVYTYAILPFKKQ</sequence>
<keyword evidence="1" id="KW-1133">Transmembrane helix</keyword>
<gene>
    <name evidence="3" type="ORF">Q5H93_14640</name>
</gene>
<feature type="transmembrane region" description="Helical" evidence="1">
    <location>
        <begin position="89"/>
        <end position="109"/>
    </location>
</feature>
<reference evidence="3" key="1">
    <citation type="submission" date="2023-07" db="EMBL/GenBank/DDBJ databases">
        <authorList>
            <person name="Kim M.K."/>
        </authorList>
    </citation>
    <scope>NUCLEOTIDE SEQUENCE</scope>
    <source>
        <strain evidence="3">ASUV-10-1</strain>
    </source>
</reference>
<keyword evidence="4" id="KW-1185">Reference proteome</keyword>
<dbReference type="RefSeq" id="WP_305007309.1">
    <property type="nucleotide sequence ID" value="NZ_JAUQSY010000009.1"/>
</dbReference>
<comment type="caution">
    <text evidence="3">The sequence shown here is derived from an EMBL/GenBank/DDBJ whole genome shotgun (WGS) entry which is preliminary data.</text>
</comment>
<dbReference type="InterPro" id="IPR025508">
    <property type="entry name" value="DUF4395"/>
</dbReference>
<keyword evidence="1" id="KW-0812">Transmembrane</keyword>
<protein>
    <submittedName>
        <fullName evidence="3">DUF4395 domain-containing protein</fullName>
    </submittedName>
</protein>
<organism evidence="3 4">
    <name type="scientific">Hymenobacter aranciens</name>
    <dbReference type="NCBI Taxonomy" id="3063996"/>
    <lineage>
        <taxon>Bacteria</taxon>
        <taxon>Pseudomonadati</taxon>
        <taxon>Bacteroidota</taxon>
        <taxon>Cytophagia</taxon>
        <taxon>Cytophagales</taxon>
        <taxon>Hymenobacteraceae</taxon>
        <taxon>Hymenobacter</taxon>
    </lineage>
</organism>
<feature type="transmembrane region" description="Helical" evidence="1">
    <location>
        <begin position="23"/>
        <end position="45"/>
    </location>
</feature>
<evidence type="ECO:0000256" key="1">
    <source>
        <dbReference type="SAM" id="Phobius"/>
    </source>
</evidence>
<keyword evidence="1" id="KW-0472">Membrane</keyword>
<accession>A0ABT9BE52</accession>
<name>A0ABT9BE52_9BACT</name>
<feature type="transmembrane region" description="Helical" evidence="1">
    <location>
        <begin position="115"/>
        <end position="144"/>
    </location>
</feature>
<feature type="domain" description="DUF4395" evidence="2">
    <location>
        <begin position="16"/>
        <end position="141"/>
    </location>
</feature>
<evidence type="ECO:0000313" key="3">
    <source>
        <dbReference type="EMBL" id="MDO7875979.1"/>
    </source>
</evidence>
<dbReference type="EMBL" id="JAUQSY010000009">
    <property type="protein sequence ID" value="MDO7875979.1"/>
    <property type="molecule type" value="Genomic_DNA"/>
</dbReference>
<evidence type="ECO:0000313" key="4">
    <source>
        <dbReference type="Proteomes" id="UP001176429"/>
    </source>
</evidence>
<dbReference type="Proteomes" id="UP001176429">
    <property type="component" value="Unassembled WGS sequence"/>
</dbReference>
<proteinExistence type="predicted"/>
<dbReference type="Pfam" id="PF14340">
    <property type="entry name" value="DUF4395"/>
    <property type="match status" value="1"/>
</dbReference>